<gene>
    <name evidence="1" type="ORF">Alo02nite_84100</name>
</gene>
<protein>
    <submittedName>
        <fullName evidence="1">Uncharacterized protein</fullName>
    </submittedName>
</protein>
<keyword evidence="2" id="KW-1185">Reference proteome</keyword>
<evidence type="ECO:0000313" key="2">
    <source>
        <dbReference type="Proteomes" id="UP000631312"/>
    </source>
</evidence>
<accession>A0ABQ4AWU3</accession>
<comment type="caution">
    <text evidence="1">The sequence shown here is derived from an EMBL/GenBank/DDBJ whole genome shotgun (WGS) entry which is preliminary data.</text>
</comment>
<evidence type="ECO:0000313" key="1">
    <source>
        <dbReference type="EMBL" id="GIE45512.1"/>
    </source>
</evidence>
<dbReference type="EMBL" id="BOMP01000165">
    <property type="protein sequence ID" value="GIE45512.1"/>
    <property type="molecule type" value="Genomic_DNA"/>
</dbReference>
<proteinExistence type="predicted"/>
<sequence>MSEAPGTVPGMTDQLHVGDVAATPLPGGGYGACQISEITGEHVTLHALDWSGPRPPEPADLHDAGLVHLDHHSWTGRIAQISVFPQNHPMPPDLEWIGNLPVPAGVPAGGTGFSGWQSPVADMVRQRRWERLPEPVRAAYRALRPPEPVTADLGAGPVTLTTALGHLDLRSGDIPVPASGPVDWSVLDRLPRCTQITWSGPDRGLTAALARHPLVSGVNWFGAPPLIDLSETSVLSLRASGDDLREIRLPAGAHHLDLGPTGSRCTVRAADRGRWLRLALFLVTPSTPAPSGLDGVRQVSLTGAGVLSAATVAGLRETHTLRLHWSGPPGRLDDPAALAGLPGLRLLEMVDAYGVDAGLLTHLPGLRHLDIHGLRGSVAKELRARLRRTDVGLSLAGAKTDRWLAANMDNPFRDWADDDPKAGAAACTAFAVALRAVDRLPATRTPADAEPILRALVEAINQIDEKWGIVDTLRREEAGDAFATLATRAGVPTPTTDDWFDTWRDF</sequence>
<dbReference type="Proteomes" id="UP000631312">
    <property type="component" value="Unassembled WGS sequence"/>
</dbReference>
<name>A0ABQ4AWU3_9ACTN</name>
<reference evidence="1 2" key="1">
    <citation type="submission" date="2021-01" db="EMBL/GenBank/DDBJ databases">
        <title>Whole genome shotgun sequence of Actinoplanes lobatus NBRC 12513.</title>
        <authorList>
            <person name="Komaki H."/>
            <person name="Tamura T."/>
        </authorList>
    </citation>
    <scope>NUCLEOTIDE SEQUENCE [LARGE SCALE GENOMIC DNA]</scope>
    <source>
        <strain evidence="1 2">NBRC 12513</strain>
    </source>
</reference>
<organism evidence="1 2">
    <name type="scientific">Actinoplanes lobatus</name>
    <dbReference type="NCBI Taxonomy" id="113568"/>
    <lineage>
        <taxon>Bacteria</taxon>
        <taxon>Bacillati</taxon>
        <taxon>Actinomycetota</taxon>
        <taxon>Actinomycetes</taxon>
        <taxon>Micromonosporales</taxon>
        <taxon>Micromonosporaceae</taxon>
        <taxon>Actinoplanes</taxon>
    </lineage>
</organism>